<dbReference type="InterPro" id="IPR016189">
    <property type="entry name" value="Transl_init_fac_IF2/IF5_N"/>
</dbReference>
<dbReference type="GO" id="GO:0003729">
    <property type="term" value="F:mRNA binding"/>
    <property type="evidence" value="ECO:0000318"/>
    <property type="project" value="GO_Central"/>
</dbReference>
<dbReference type="OMA" id="VKHHKSR"/>
<sequence length="191" mass="21878">MAEPLLGTFDEKAYKKRKHWRIDVEEEARNCAGSDNVILASYSDLLQRVFNSMQKNPEDDNRARKIALPNPQIDRKGKKTIFANFTTICDQLKRSPEHVKQYINTEQNADSSIDGNGALIISGRLQQSQIEKLMLNYILTYVQCPVCHSTDTKLEKQNRLQFIKCNTCTAQRAVQQIKGGFVANTNKRSRR</sequence>
<protein>
    <submittedName>
        <fullName evidence="5">Domain found in IF2B/IF5 family protein</fullName>
    </submittedName>
</protein>
<dbReference type="InterPro" id="IPR045196">
    <property type="entry name" value="IF2/IF5"/>
</dbReference>
<dbReference type="RefSeq" id="XP_001582342.1">
    <property type="nucleotide sequence ID" value="XM_001582292.1"/>
</dbReference>
<feature type="domain" description="Translation initiation factor IF2/IF5" evidence="4">
    <location>
        <begin position="63"/>
        <end position="171"/>
    </location>
</feature>
<evidence type="ECO:0000256" key="3">
    <source>
        <dbReference type="ARBA" id="ARBA00022917"/>
    </source>
</evidence>
<dbReference type="GO" id="GO:0005850">
    <property type="term" value="C:eukaryotic translation initiation factor 2 complex"/>
    <property type="evidence" value="ECO:0000318"/>
    <property type="project" value="GO_Central"/>
</dbReference>
<dbReference type="InterPro" id="IPR016190">
    <property type="entry name" value="Transl_init_fac_IF2/IF5_Zn-bd"/>
</dbReference>
<dbReference type="Pfam" id="PF01873">
    <property type="entry name" value="eIF-5_eIF-2B"/>
    <property type="match status" value="1"/>
</dbReference>
<keyword evidence="6" id="KW-1185">Reference proteome</keyword>
<comment type="similarity">
    <text evidence="1">Belongs to the eIF-2-beta/eIF-5 family.</text>
</comment>
<dbReference type="GO" id="GO:0001731">
    <property type="term" value="P:formation of translation preinitiation complex"/>
    <property type="evidence" value="ECO:0000318"/>
    <property type="project" value="GO_Central"/>
</dbReference>
<evidence type="ECO:0000256" key="1">
    <source>
        <dbReference type="ARBA" id="ARBA00010397"/>
    </source>
</evidence>
<dbReference type="PANTHER" id="PTHR23001">
    <property type="entry name" value="EUKARYOTIC TRANSLATION INITIATION FACTOR"/>
    <property type="match status" value="1"/>
</dbReference>
<proteinExistence type="inferred from homology"/>
<dbReference type="STRING" id="5722.A2DED8"/>
<accession>A2DED8</accession>
<dbReference type="KEGG" id="tva:5466904"/>
<dbReference type="AlphaFoldDB" id="A2DED8"/>
<dbReference type="SMR" id="A2DED8"/>
<evidence type="ECO:0000313" key="5">
    <source>
        <dbReference type="EMBL" id="EAY21356.1"/>
    </source>
</evidence>
<dbReference type="VEuPathDB" id="TrichDB:TVAG_167310"/>
<dbReference type="SUPFAM" id="SSF75689">
    <property type="entry name" value="Zinc-binding domain of translation initiation factor 2 beta"/>
    <property type="match status" value="1"/>
</dbReference>
<dbReference type="EMBL" id="DS113191">
    <property type="protein sequence ID" value="EAY21356.1"/>
    <property type="molecule type" value="Genomic_DNA"/>
</dbReference>
<organism evidence="5 6">
    <name type="scientific">Trichomonas vaginalis (strain ATCC PRA-98 / G3)</name>
    <dbReference type="NCBI Taxonomy" id="412133"/>
    <lineage>
        <taxon>Eukaryota</taxon>
        <taxon>Metamonada</taxon>
        <taxon>Parabasalia</taxon>
        <taxon>Trichomonadida</taxon>
        <taxon>Trichomonadidae</taxon>
        <taxon>Trichomonas</taxon>
    </lineage>
</organism>
<dbReference type="InParanoid" id="A2DED8"/>
<name>A2DED8_TRIV3</name>
<gene>
    <name evidence="5" type="ORF">TVAG_167310</name>
</gene>
<reference evidence="5" key="1">
    <citation type="submission" date="2006-10" db="EMBL/GenBank/DDBJ databases">
        <authorList>
            <person name="Amadeo P."/>
            <person name="Zhao Q."/>
            <person name="Wortman J."/>
            <person name="Fraser-Liggett C."/>
            <person name="Carlton J."/>
        </authorList>
    </citation>
    <scope>NUCLEOTIDE SEQUENCE</scope>
    <source>
        <strain evidence="5">G3</strain>
    </source>
</reference>
<dbReference type="Proteomes" id="UP000001542">
    <property type="component" value="Unassembled WGS sequence"/>
</dbReference>
<dbReference type="GO" id="GO:0031369">
    <property type="term" value="F:translation initiation factor binding"/>
    <property type="evidence" value="ECO:0000318"/>
    <property type="project" value="GO_Central"/>
</dbReference>
<dbReference type="SMART" id="SM00653">
    <property type="entry name" value="eIF2B_5"/>
    <property type="match status" value="1"/>
</dbReference>
<dbReference type="GO" id="GO:0003743">
    <property type="term" value="F:translation initiation factor activity"/>
    <property type="evidence" value="ECO:0000318"/>
    <property type="project" value="GO_Central"/>
</dbReference>
<dbReference type="SUPFAM" id="SSF100966">
    <property type="entry name" value="Translation initiation factor 2 beta, aIF2beta, N-terminal domain"/>
    <property type="match status" value="1"/>
</dbReference>
<keyword evidence="3" id="KW-0648">Protein biosynthesis</keyword>
<dbReference type="OrthoDB" id="10255414at2759"/>
<dbReference type="InterPro" id="IPR002735">
    <property type="entry name" value="Transl_init_fac_IF2/IF5_dom"/>
</dbReference>
<keyword evidence="2" id="KW-0396">Initiation factor</keyword>
<evidence type="ECO:0000313" key="6">
    <source>
        <dbReference type="Proteomes" id="UP000001542"/>
    </source>
</evidence>
<dbReference type="PANTHER" id="PTHR23001:SF3">
    <property type="entry name" value="EUKARYOTIC TRANSLATION INITIATION FACTOR 2 SUBUNIT 2"/>
    <property type="match status" value="1"/>
</dbReference>
<dbReference type="Gene3D" id="3.30.30.170">
    <property type="match status" value="1"/>
</dbReference>
<evidence type="ECO:0000256" key="2">
    <source>
        <dbReference type="ARBA" id="ARBA00022540"/>
    </source>
</evidence>
<dbReference type="eggNOG" id="KOG2768">
    <property type="taxonomic scope" value="Eukaryota"/>
</dbReference>
<reference evidence="5" key="2">
    <citation type="journal article" date="2007" name="Science">
        <title>Draft genome sequence of the sexually transmitted pathogen Trichomonas vaginalis.</title>
        <authorList>
            <person name="Carlton J.M."/>
            <person name="Hirt R.P."/>
            <person name="Silva J.C."/>
            <person name="Delcher A.L."/>
            <person name="Schatz M."/>
            <person name="Zhao Q."/>
            <person name="Wortman J.R."/>
            <person name="Bidwell S.L."/>
            <person name="Alsmark U.C.M."/>
            <person name="Besteiro S."/>
            <person name="Sicheritz-Ponten T."/>
            <person name="Noel C.J."/>
            <person name="Dacks J.B."/>
            <person name="Foster P.G."/>
            <person name="Simillion C."/>
            <person name="Van de Peer Y."/>
            <person name="Miranda-Saavedra D."/>
            <person name="Barton G.J."/>
            <person name="Westrop G.D."/>
            <person name="Mueller S."/>
            <person name="Dessi D."/>
            <person name="Fiori P.L."/>
            <person name="Ren Q."/>
            <person name="Paulsen I."/>
            <person name="Zhang H."/>
            <person name="Bastida-Corcuera F.D."/>
            <person name="Simoes-Barbosa A."/>
            <person name="Brown M.T."/>
            <person name="Hayes R.D."/>
            <person name="Mukherjee M."/>
            <person name="Okumura C.Y."/>
            <person name="Schneider R."/>
            <person name="Smith A.J."/>
            <person name="Vanacova S."/>
            <person name="Villalvazo M."/>
            <person name="Haas B.J."/>
            <person name="Pertea M."/>
            <person name="Feldblyum T.V."/>
            <person name="Utterback T.R."/>
            <person name="Shu C.L."/>
            <person name="Osoegawa K."/>
            <person name="de Jong P.J."/>
            <person name="Hrdy I."/>
            <person name="Horvathova L."/>
            <person name="Zubacova Z."/>
            <person name="Dolezal P."/>
            <person name="Malik S.B."/>
            <person name="Logsdon J.M. Jr."/>
            <person name="Henze K."/>
            <person name="Gupta A."/>
            <person name="Wang C.C."/>
            <person name="Dunne R.L."/>
            <person name="Upcroft J.A."/>
            <person name="Upcroft P."/>
            <person name="White O."/>
            <person name="Salzberg S.L."/>
            <person name="Tang P."/>
            <person name="Chiu C.-H."/>
            <person name="Lee Y.-S."/>
            <person name="Embley T.M."/>
            <person name="Coombs G.H."/>
            <person name="Mottram J.C."/>
            <person name="Tachezy J."/>
            <person name="Fraser-Liggett C.M."/>
            <person name="Johnson P.J."/>
        </authorList>
    </citation>
    <scope>NUCLEOTIDE SEQUENCE [LARGE SCALE GENOMIC DNA]</scope>
    <source>
        <strain evidence="5">G3</strain>
    </source>
</reference>
<dbReference type="VEuPathDB" id="TrichDB:TVAGG3_0175330"/>
<dbReference type="FunFam" id="3.30.30.170:FF:000001">
    <property type="entry name" value="Eukaryotic translation initiation factor 2 subunit"/>
    <property type="match status" value="1"/>
</dbReference>
<evidence type="ECO:0000259" key="4">
    <source>
        <dbReference type="SMART" id="SM00653"/>
    </source>
</evidence>